<evidence type="ECO:0000256" key="1">
    <source>
        <dbReference type="SAM" id="SignalP"/>
    </source>
</evidence>
<feature type="signal peptide" evidence="1">
    <location>
        <begin position="1"/>
        <end position="23"/>
    </location>
</feature>
<name>A0ABN9ZGF7_PIPNA</name>
<gene>
    <name evidence="3" type="ORF">MPIPNATIZW_LOCUS4246</name>
</gene>
<dbReference type="InterPro" id="IPR036058">
    <property type="entry name" value="Kazal_dom_sf"/>
</dbReference>
<evidence type="ECO:0000313" key="3">
    <source>
        <dbReference type="EMBL" id="CAK6435940.1"/>
    </source>
</evidence>
<sequence>MLVPGALLSAVLLLASSAPAALAVDFRLPTGDRASLPKTEVICNNNIHQCWFVSFTKPSEPVCGSDHFTYNGECHLCFAVLYKKLNITKLHDGPCENP</sequence>
<dbReference type="PANTHER" id="PTHR21312:SF37">
    <property type="entry name" value="SERINE PROTEASE INHIBITOR KAZAL-TYPE 8"/>
    <property type="match status" value="1"/>
</dbReference>
<dbReference type="Gene3D" id="3.30.60.30">
    <property type="match status" value="1"/>
</dbReference>
<accession>A0ABN9ZGF7</accession>
<dbReference type="Pfam" id="PF00050">
    <property type="entry name" value="Kazal_1"/>
    <property type="match status" value="1"/>
</dbReference>
<dbReference type="PROSITE" id="PS51465">
    <property type="entry name" value="KAZAL_2"/>
    <property type="match status" value="1"/>
</dbReference>
<dbReference type="EMBL" id="OY882870">
    <property type="protein sequence ID" value="CAK6435940.1"/>
    <property type="molecule type" value="Genomic_DNA"/>
</dbReference>
<dbReference type="InterPro" id="IPR002350">
    <property type="entry name" value="Kazal_dom"/>
</dbReference>
<keyword evidence="1" id="KW-0732">Signal</keyword>
<feature type="domain" description="Kazal-like" evidence="2">
    <location>
        <begin position="37"/>
        <end position="97"/>
    </location>
</feature>
<evidence type="ECO:0000259" key="2">
    <source>
        <dbReference type="PROSITE" id="PS51465"/>
    </source>
</evidence>
<dbReference type="PANTHER" id="PTHR21312">
    <property type="entry name" value="SERINE PROTEASE INHIBITOR"/>
    <property type="match status" value="1"/>
</dbReference>
<evidence type="ECO:0000313" key="4">
    <source>
        <dbReference type="Proteomes" id="UP001314169"/>
    </source>
</evidence>
<feature type="chain" id="PRO_5046025979" description="Kazal-like domain-containing protein" evidence="1">
    <location>
        <begin position="24"/>
        <end position="98"/>
    </location>
</feature>
<proteinExistence type="predicted"/>
<dbReference type="Proteomes" id="UP001314169">
    <property type="component" value="Chromosome 13"/>
</dbReference>
<dbReference type="SMART" id="SM00280">
    <property type="entry name" value="KAZAL"/>
    <property type="match status" value="1"/>
</dbReference>
<organism evidence="3 4">
    <name type="scientific">Pipistrellus nathusii</name>
    <name type="common">Nathusius' pipistrelle</name>
    <dbReference type="NCBI Taxonomy" id="59473"/>
    <lineage>
        <taxon>Eukaryota</taxon>
        <taxon>Metazoa</taxon>
        <taxon>Chordata</taxon>
        <taxon>Craniata</taxon>
        <taxon>Vertebrata</taxon>
        <taxon>Euteleostomi</taxon>
        <taxon>Mammalia</taxon>
        <taxon>Eutheria</taxon>
        <taxon>Laurasiatheria</taxon>
        <taxon>Chiroptera</taxon>
        <taxon>Yangochiroptera</taxon>
        <taxon>Vespertilionidae</taxon>
        <taxon>Pipistrellus</taxon>
    </lineage>
</organism>
<dbReference type="SUPFAM" id="SSF100895">
    <property type="entry name" value="Kazal-type serine protease inhibitors"/>
    <property type="match status" value="1"/>
</dbReference>
<protein>
    <recommendedName>
        <fullName evidence="2">Kazal-like domain-containing protein</fullName>
    </recommendedName>
</protein>
<keyword evidence="4" id="KW-1185">Reference proteome</keyword>
<reference evidence="3" key="1">
    <citation type="submission" date="2023-12" db="EMBL/GenBank/DDBJ databases">
        <authorList>
            <person name="Brown T."/>
        </authorList>
    </citation>
    <scope>NUCLEOTIDE SEQUENCE</scope>
</reference>